<dbReference type="EC" id="5.6.2.4" evidence="8"/>
<dbReference type="GO" id="GO:0003677">
    <property type="term" value="F:DNA binding"/>
    <property type="evidence" value="ECO:0007669"/>
    <property type="project" value="InterPro"/>
</dbReference>
<evidence type="ECO:0000259" key="10">
    <source>
        <dbReference type="PROSITE" id="PS51192"/>
    </source>
</evidence>
<dbReference type="PANTHER" id="PTHR11274:SF0">
    <property type="entry name" value="GENERAL TRANSCRIPTION AND DNA REPAIR FACTOR IIH HELICASE SUBUNIT XPB"/>
    <property type="match status" value="1"/>
</dbReference>
<dbReference type="GO" id="GO:0016787">
    <property type="term" value="F:hydrolase activity"/>
    <property type="evidence" value="ECO:0007669"/>
    <property type="project" value="UniProtKB-KW"/>
</dbReference>
<dbReference type="GO" id="GO:0097550">
    <property type="term" value="C:transcription preinitiation complex"/>
    <property type="evidence" value="ECO:0007669"/>
    <property type="project" value="TreeGrafter"/>
</dbReference>
<comment type="catalytic activity">
    <reaction evidence="9">
        <text>ATP + H2O = ADP + phosphate + H(+)</text>
        <dbReference type="Rhea" id="RHEA:13065"/>
        <dbReference type="ChEBI" id="CHEBI:15377"/>
        <dbReference type="ChEBI" id="CHEBI:15378"/>
        <dbReference type="ChEBI" id="CHEBI:30616"/>
        <dbReference type="ChEBI" id="CHEBI:43474"/>
        <dbReference type="ChEBI" id="CHEBI:456216"/>
        <dbReference type="EC" id="5.6.2.4"/>
    </reaction>
</comment>
<proteinExistence type="inferred from homology"/>
<accession>V6LUH7</accession>
<comment type="similarity">
    <text evidence="1">Belongs to the helicase family. RAD25/XPB subfamily.</text>
</comment>
<evidence type="ECO:0000256" key="4">
    <source>
        <dbReference type="ARBA" id="ARBA00022806"/>
    </source>
</evidence>
<dbReference type="GO" id="GO:0000112">
    <property type="term" value="C:nucleotide-excision repair factor 3 complex"/>
    <property type="evidence" value="ECO:0007669"/>
    <property type="project" value="TreeGrafter"/>
</dbReference>
<keyword evidence="5" id="KW-0067">ATP-binding</keyword>
<keyword evidence="6" id="KW-0413">Isomerase</keyword>
<evidence type="ECO:0000256" key="6">
    <source>
        <dbReference type="ARBA" id="ARBA00023235"/>
    </source>
</evidence>
<dbReference type="VEuPathDB" id="GiardiaDB:SS50377_28320"/>
<evidence type="ECO:0000313" key="13">
    <source>
        <dbReference type="EMBL" id="KAH0570343.1"/>
    </source>
</evidence>
<dbReference type="PANTHER" id="PTHR11274">
    <property type="entry name" value="RAD25/XP-B DNA REPAIR HELICASE"/>
    <property type="match status" value="1"/>
</dbReference>
<evidence type="ECO:0000256" key="5">
    <source>
        <dbReference type="ARBA" id="ARBA00022840"/>
    </source>
</evidence>
<evidence type="ECO:0000256" key="9">
    <source>
        <dbReference type="ARBA" id="ARBA00048988"/>
    </source>
</evidence>
<dbReference type="SMART" id="SM00487">
    <property type="entry name" value="DEXDc"/>
    <property type="match status" value="1"/>
</dbReference>
<evidence type="ECO:0000256" key="1">
    <source>
        <dbReference type="ARBA" id="ARBA00006637"/>
    </source>
</evidence>
<dbReference type="GO" id="GO:0005675">
    <property type="term" value="C:transcription factor TFIIH holo complex"/>
    <property type="evidence" value="ECO:0007669"/>
    <property type="project" value="TreeGrafter"/>
</dbReference>
<evidence type="ECO:0000256" key="7">
    <source>
        <dbReference type="ARBA" id="ARBA00034617"/>
    </source>
</evidence>
<evidence type="ECO:0000256" key="8">
    <source>
        <dbReference type="ARBA" id="ARBA00034808"/>
    </source>
</evidence>
<feature type="domain" description="Helicase ATP-binding" evidence="10">
    <location>
        <begin position="315"/>
        <end position="495"/>
    </location>
</feature>
<keyword evidence="3" id="KW-0378">Hydrolase</keyword>
<dbReference type="Pfam" id="PF16203">
    <property type="entry name" value="ERCC3_RAD25_C"/>
    <property type="match status" value="2"/>
</dbReference>
<dbReference type="Gene3D" id="3.40.50.300">
    <property type="entry name" value="P-loop containing nucleotide triphosphate hydrolases"/>
    <property type="match status" value="2"/>
</dbReference>
<dbReference type="InterPro" id="IPR014001">
    <property type="entry name" value="Helicase_ATP-bd"/>
</dbReference>
<dbReference type="OrthoDB" id="10262986at2759"/>
<dbReference type="InterPro" id="IPR006935">
    <property type="entry name" value="Helicase/UvrB_N"/>
</dbReference>
<dbReference type="SMART" id="SM00490">
    <property type="entry name" value="HELICc"/>
    <property type="match status" value="1"/>
</dbReference>
<dbReference type="GO" id="GO:0043138">
    <property type="term" value="F:3'-5' DNA helicase activity"/>
    <property type="evidence" value="ECO:0007669"/>
    <property type="project" value="UniProtKB-EC"/>
</dbReference>
<dbReference type="GO" id="GO:0005524">
    <property type="term" value="F:ATP binding"/>
    <property type="evidence" value="ECO:0007669"/>
    <property type="project" value="UniProtKB-KW"/>
</dbReference>
<name>V6LUH7_9EUKA</name>
<dbReference type="Proteomes" id="UP000018208">
    <property type="component" value="Unassembled WGS sequence"/>
</dbReference>
<evidence type="ECO:0000256" key="2">
    <source>
        <dbReference type="ARBA" id="ARBA00022741"/>
    </source>
</evidence>
<keyword evidence="4 12" id="KW-0347">Helicase</keyword>
<dbReference type="GO" id="GO:0006367">
    <property type="term" value="P:transcription initiation at RNA polymerase II promoter"/>
    <property type="evidence" value="ECO:0007669"/>
    <property type="project" value="TreeGrafter"/>
</dbReference>
<dbReference type="InterPro" id="IPR001650">
    <property type="entry name" value="Helicase_C-like"/>
</dbReference>
<reference evidence="13" key="2">
    <citation type="submission" date="2020-12" db="EMBL/GenBank/DDBJ databases">
        <title>New Spironucleus salmonicida genome in near-complete chromosomes.</title>
        <authorList>
            <person name="Xu F."/>
            <person name="Kurt Z."/>
            <person name="Jimenez-Gonzalez A."/>
            <person name="Astvaldsson A."/>
            <person name="Andersson J.O."/>
            <person name="Svard S.G."/>
        </authorList>
    </citation>
    <scope>NUCLEOTIDE SEQUENCE</scope>
    <source>
        <strain evidence="13">ATCC 50377</strain>
    </source>
</reference>
<evidence type="ECO:0000313" key="12">
    <source>
        <dbReference type="EMBL" id="EST47361.1"/>
    </source>
</evidence>
<dbReference type="InterPro" id="IPR032830">
    <property type="entry name" value="XPB/Ssl2_N"/>
</dbReference>
<keyword evidence="14" id="KW-1185">Reference proteome</keyword>
<evidence type="ECO:0000259" key="11">
    <source>
        <dbReference type="PROSITE" id="PS51194"/>
    </source>
</evidence>
<dbReference type="AlphaFoldDB" id="V6LUH7"/>
<dbReference type="InterPro" id="IPR027417">
    <property type="entry name" value="P-loop_NTPase"/>
</dbReference>
<dbReference type="InterPro" id="IPR050615">
    <property type="entry name" value="ATP-dep_DNA_Helicase"/>
</dbReference>
<reference evidence="12 13" key="1">
    <citation type="journal article" date="2014" name="PLoS Genet.">
        <title>The Genome of Spironucleus salmonicida Highlights a Fish Pathogen Adapted to Fluctuating Environments.</title>
        <authorList>
            <person name="Xu F."/>
            <person name="Jerlstrom-Hultqvist J."/>
            <person name="Einarsson E."/>
            <person name="Astvaldsson A."/>
            <person name="Svard S.G."/>
            <person name="Andersson J.O."/>
        </authorList>
    </citation>
    <scope>NUCLEOTIDE SEQUENCE</scope>
    <source>
        <strain evidence="13">ATCC 50377</strain>
    </source>
</reference>
<evidence type="ECO:0000313" key="14">
    <source>
        <dbReference type="Proteomes" id="UP000018208"/>
    </source>
</evidence>
<dbReference type="Pfam" id="PF13625">
    <property type="entry name" value="Helicase_C_3"/>
    <property type="match status" value="1"/>
</dbReference>
<dbReference type="PROSITE" id="PS51194">
    <property type="entry name" value="HELICASE_CTER"/>
    <property type="match status" value="1"/>
</dbReference>
<dbReference type="Pfam" id="PF04851">
    <property type="entry name" value="ResIII"/>
    <property type="match status" value="1"/>
</dbReference>
<dbReference type="SUPFAM" id="SSF52540">
    <property type="entry name" value="P-loop containing nucleoside triphosphate hydrolases"/>
    <property type="match status" value="1"/>
</dbReference>
<comment type="catalytic activity">
    <reaction evidence="7">
        <text>Couples ATP hydrolysis with the unwinding of duplex DNA by translocating in the 3'-5' direction.</text>
        <dbReference type="EC" id="5.6.2.4"/>
    </reaction>
</comment>
<gene>
    <name evidence="12" type="ORF">SS50377_12569</name>
    <name evidence="13" type="ORF">SS50377_28320</name>
</gene>
<evidence type="ECO:0000256" key="3">
    <source>
        <dbReference type="ARBA" id="ARBA00022801"/>
    </source>
</evidence>
<sequence length="795" mass="90859">MKKVQLSIDDLKKDHDMFPLTIFQSVKSQDRSQSKEFIILVETFNQHYADIIDFIVSIAEPQSRPQYIHEYIMSDRSLKAAVSLGISAEQVKETLLTHSKYRNLPVELTNLLSSGSDQVISIQIIDSMRYIVRLPRDFEERLKLLPQDKIKEIKTLFMSVTDDIDQVFDECHNDNSEDLITKQKTYKPIKQYVDIENITLFRKILNQYLANYYVVIEEAYIKQNFPVIAQFVPQKAIKWDIRDDYISYLQLQNKQHAEGVDPAIKTAFDAALELRDRNLPAALQATLKPTTVLRNYQQLSQTKVVSQINIKSKTQEPYLKLQSGMIVLPCGSGKSLQGISTACKIGASCIIVTNGNLSSQQWKSQFLQFTTIDEKRIFVFSTDVEDAFFGDKKREVFVPGYHTVLIATYNMLTNSSSKFSIVTKQLIHSNLWGIVLFDEAHGIFAKSFKTLFRTDDEKVGSNNFLKCFSKLMLTATPLREDTAFDDNLYLIGSKLFESNWSDLSKQGFIAKLNCAEVICPITRYFYKQYRNADTASGNIIAETNTFLKTKIDILKQQQDKSTMGSIKDFIGEFTTQKIKDQKIASNDIKSMLKTIIPILNPAKLRICSLLKNYHIAQQDQILIFCDNVIAGQTYARLLRIPFITGSCVESEREAIVSAFLERKIQCFLLSRVGDTSLDLPDANVLIEIDWQDNSRRQETQRIGRISRPKSSGQCGYFYILVSEQTKEVDSAMGRREYLSVNQGYSYSSITAQEIEETCTQNGIVVDSLVNKICTEKNNEEYFKEAVLLSTQRSEK</sequence>
<feature type="domain" description="Helicase C-terminal" evidence="11">
    <location>
        <begin position="609"/>
        <end position="755"/>
    </location>
</feature>
<dbReference type="EMBL" id="KI546042">
    <property type="protein sequence ID" value="EST47361.1"/>
    <property type="molecule type" value="Genomic_DNA"/>
</dbReference>
<organism evidence="12">
    <name type="scientific">Spironucleus salmonicida</name>
    <dbReference type="NCBI Taxonomy" id="348837"/>
    <lineage>
        <taxon>Eukaryota</taxon>
        <taxon>Metamonada</taxon>
        <taxon>Diplomonadida</taxon>
        <taxon>Hexamitidae</taxon>
        <taxon>Hexamitinae</taxon>
        <taxon>Spironucleus</taxon>
    </lineage>
</organism>
<dbReference type="InterPro" id="IPR032438">
    <property type="entry name" value="ERCC3_RAD25_C"/>
</dbReference>
<dbReference type="EMBL" id="AUWU02000008">
    <property type="protein sequence ID" value="KAH0570343.1"/>
    <property type="molecule type" value="Genomic_DNA"/>
</dbReference>
<protein>
    <recommendedName>
        <fullName evidence="8">DNA 3'-5' helicase</fullName>
        <ecNumber evidence="8">5.6.2.4</ecNumber>
    </recommendedName>
</protein>
<keyword evidence="2" id="KW-0547">Nucleotide-binding</keyword>
<dbReference type="PROSITE" id="PS51192">
    <property type="entry name" value="HELICASE_ATP_BIND_1"/>
    <property type="match status" value="1"/>
</dbReference>